<name>A0ABR6L5L9_9HYPH</name>
<evidence type="ECO:0000256" key="7">
    <source>
        <dbReference type="ARBA" id="ARBA00022676"/>
    </source>
</evidence>
<evidence type="ECO:0000313" key="14">
    <source>
        <dbReference type="Proteomes" id="UP000539538"/>
    </source>
</evidence>
<evidence type="ECO:0000256" key="5">
    <source>
        <dbReference type="ARBA" id="ARBA00020998"/>
    </source>
</evidence>
<comment type="pathway">
    <text evidence="2">Amino-acid biosynthesis; L-histidine biosynthesis; L-histidine from 5-phospho-alpha-D-ribose 1-diphosphate: step 1/9.</text>
</comment>
<comment type="function">
    <text evidence="10">Catalyzes the condensation of ATP and 5-phosphoribose 1-diphosphate to form N'-(5'-phosphoribosyl)-ATP (PR-ATP). Has a crucial role in the pathway because the rate of histidine biosynthesis seems to be controlled primarily by regulation of HisG enzymatic activity.</text>
</comment>
<comment type="caution">
    <text evidence="13">The sequence shown here is derived from an EMBL/GenBank/DDBJ whole genome shotgun (WGS) entry which is preliminary data.</text>
</comment>
<dbReference type="EC" id="2.4.2.17" evidence="4 11"/>
<dbReference type="InterPro" id="IPR013820">
    <property type="entry name" value="ATP_PRibTrfase_cat"/>
</dbReference>
<evidence type="ECO:0000256" key="1">
    <source>
        <dbReference type="ARBA" id="ARBA00000915"/>
    </source>
</evidence>
<dbReference type="Proteomes" id="UP000539538">
    <property type="component" value="Unassembled WGS sequence"/>
</dbReference>
<dbReference type="CDD" id="cd13593">
    <property type="entry name" value="PBP2_HisGL3"/>
    <property type="match status" value="1"/>
</dbReference>
<evidence type="ECO:0000256" key="2">
    <source>
        <dbReference type="ARBA" id="ARBA00004667"/>
    </source>
</evidence>
<evidence type="ECO:0000256" key="10">
    <source>
        <dbReference type="ARBA" id="ARBA00024861"/>
    </source>
</evidence>
<evidence type="ECO:0000256" key="9">
    <source>
        <dbReference type="ARBA" id="ARBA00023102"/>
    </source>
</evidence>
<keyword evidence="7 13" id="KW-0328">Glycosyltransferase</keyword>
<dbReference type="Gene3D" id="3.40.190.10">
    <property type="entry name" value="Periplasmic binding protein-like II"/>
    <property type="match status" value="2"/>
</dbReference>
<evidence type="ECO:0000313" key="13">
    <source>
        <dbReference type="EMBL" id="MBB4652097.1"/>
    </source>
</evidence>
<evidence type="ECO:0000256" key="11">
    <source>
        <dbReference type="NCBIfam" id="TIGR00070"/>
    </source>
</evidence>
<evidence type="ECO:0000259" key="12">
    <source>
        <dbReference type="Pfam" id="PF01634"/>
    </source>
</evidence>
<keyword evidence="8 13" id="KW-0808">Transferase</keyword>
<comment type="catalytic activity">
    <reaction evidence="1">
        <text>1-(5-phospho-beta-D-ribosyl)-ATP + diphosphate = 5-phospho-alpha-D-ribose 1-diphosphate + ATP</text>
        <dbReference type="Rhea" id="RHEA:18473"/>
        <dbReference type="ChEBI" id="CHEBI:30616"/>
        <dbReference type="ChEBI" id="CHEBI:33019"/>
        <dbReference type="ChEBI" id="CHEBI:58017"/>
        <dbReference type="ChEBI" id="CHEBI:73183"/>
        <dbReference type="EC" id="2.4.2.17"/>
    </reaction>
</comment>
<protein>
    <recommendedName>
        <fullName evidence="5 11">ATP phosphoribosyltransferase</fullName>
        <ecNumber evidence="4 11">2.4.2.17</ecNumber>
    </recommendedName>
</protein>
<evidence type="ECO:0000256" key="3">
    <source>
        <dbReference type="ARBA" id="ARBA00009489"/>
    </source>
</evidence>
<reference evidence="13 14" key="1">
    <citation type="submission" date="2020-08" db="EMBL/GenBank/DDBJ databases">
        <title>Genomic Encyclopedia of Type Strains, Phase IV (KMG-IV): sequencing the most valuable type-strain genomes for metagenomic binning, comparative biology and taxonomic classification.</title>
        <authorList>
            <person name="Goeker M."/>
        </authorList>
    </citation>
    <scope>NUCLEOTIDE SEQUENCE [LARGE SCALE GENOMIC DNA]</scope>
    <source>
        <strain evidence="13 14">DSM 7050</strain>
    </source>
</reference>
<dbReference type="InterPro" id="IPR001348">
    <property type="entry name" value="ATP_PRibTrfase_HisG"/>
</dbReference>
<evidence type="ECO:0000256" key="8">
    <source>
        <dbReference type="ARBA" id="ARBA00022679"/>
    </source>
</evidence>
<dbReference type="PROSITE" id="PS01316">
    <property type="entry name" value="ATP_P_PHORIBOSYLTR"/>
    <property type="match status" value="1"/>
</dbReference>
<organism evidence="13 14">
    <name type="scientific">Aminobacter niigataensis</name>
    <dbReference type="NCBI Taxonomy" id="83265"/>
    <lineage>
        <taxon>Bacteria</taxon>
        <taxon>Pseudomonadati</taxon>
        <taxon>Pseudomonadota</taxon>
        <taxon>Alphaproteobacteria</taxon>
        <taxon>Hyphomicrobiales</taxon>
        <taxon>Phyllobacteriaceae</taxon>
        <taxon>Aminobacter</taxon>
    </lineage>
</organism>
<dbReference type="RefSeq" id="WP_108609108.1">
    <property type="nucleotide sequence ID" value="NZ_BAAAVZ010000003.1"/>
</dbReference>
<dbReference type="PANTHER" id="PTHR21403">
    <property type="entry name" value="ATP PHOSPHORIBOSYLTRANSFERASE ATP-PRTASE"/>
    <property type="match status" value="1"/>
</dbReference>
<comment type="similarity">
    <text evidence="3">Belongs to the ATP phosphoribosyltransferase family. Short subfamily.</text>
</comment>
<keyword evidence="14" id="KW-1185">Reference proteome</keyword>
<evidence type="ECO:0000256" key="4">
    <source>
        <dbReference type="ARBA" id="ARBA00011946"/>
    </source>
</evidence>
<sequence length="234" mass="25067">MAISIALPSKGRLKEQALDVLAKAGFVVNLPDDDRRYRASIEGRADIEIAFLSASEISGEIGQGNVDLGITGEDLIRENLADWESKAEIVARLGFGHADVVVAVPDIWLDVDTMADLDDVAADFRQRHGRRLRIATKYWRLTQQFFSQMHGIQVYRIVESLGATEGAPAAGSADVIVDITSTGSTLRANHLKILSDGVILRSQACLVQSRKARGAADAATLAGFNAAIAAAVRG</sequence>
<proteinExistence type="inferred from homology"/>
<accession>A0ABR6L5L9</accession>
<dbReference type="EMBL" id="JACHOT010000005">
    <property type="protein sequence ID" value="MBB4652097.1"/>
    <property type="molecule type" value="Genomic_DNA"/>
</dbReference>
<dbReference type="InterPro" id="IPR018198">
    <property type="entry name" value="ATP_PRibTrfase_CS"/>
</dbReference>
<dbReference type="SUPFAM" id="SSF53850">
    <property type="entry name" value="Periplasmic binding protein-like II"/>
    <property type="match status" value="1"/>
</dbReference>
<feature type="domain" description="ATP phosphoribosyltransferase catalytic" evidence="12">
    <location>
        <begin position="54"/>
        <end position="214"/>
    </location>
</feature>
<gene>
    <name evidence="13" type="ORF">GGQ99_003870</name>
</gene>
<dbReference type="PANTHER" id="PTHR21403:SF8">
    <property type="entry name" value="ATP PHOSPHORIBOSYLTRANSFERASE"/>
    <property type="match status" value="1"/>
</dbReference>
<dbReference type="GO" id="GO:0003879">
    <property type="term" value="F:ATP phosphoribosyltransferase activity"/>
    <property type="evidence" value="ECO:0007669"/>
    <property type="project" value="UniProtKB-EC"/>
</dbReference>
<keyword evidence="9" id="KW-0368">Histidine biosynthesis</keyword>
<keyword evidence="6" id="KW-0028">Amino-acid biosynthesis</keyword>
<dbReference type="Pfam" id="PF01634">
    <property type="entry name" value="HisG"/>
    <property type="match status" value="1"/>
</dbReference>
<dbReference type="NCBIfam" id="TIGR00070">
    <property type="entry name" value="hisG"/>
    <property type="match status" value="1"/>
</dbReference>
<evidence type="ECO:0000256" key="6">
    <source>
        <dbReference type="ARBA" id="ARBA00022605"/>
    </source>
</evidence>